<comment type="caution">
    <text evidence="1">The sequence shown here is derived from an EMBL/GenBank/DDBJ whole genome shotgun (WGS) entry which is preliminary data.</text>
</comment>
<protein>
    <submittedName>
        <fullName evidence="1">Uncharacterized protein</fullName>
    </submittedName>
</protein>
<gene>
    <name evidence="1" type="ORF">F0P96_09210</name>
</gene>
<keyword evidence="2" id="KW-1185">Reference proteome</keyword>
<accession>A0A7L4ZZA1</accession>
<name>A0A7L4ZZA1_9BACT</name>
<reference evidence="1 2" key="1">
    <citation type="submission" date="2019-09" db="EMBL/GenBank/DDBJ databases">
        <title>Genome sequence of Hymenobacter sp. M3.</title>
        <authorList>
            <person name="Srinivasan S."/>
        </authorList>
    </citation>
    <scope>NUCLEOTIDE SEQUENCE [LARGE SCALE GENOMIC DNA]</scope>
    <source>
        <strain evidence="1 2">M3</strain>
    </source>
</reference>
<dbReference type="AlphaFoldDB" id="A0A7L4ZZA1"/>
<organism evidence="1 2">
    <name type="scientific">Hymenobacter busanensis</name>
    <dbReference type="NCBI Taxonomy" id="2607656"/>
    <lineage>
        <taxon>Bacteria</taxon>
        <taxon>Pseudomonadati</taxon>
        <taxon>Bacteroidota</taxon>
        <taxon>Cytophagia</taxon>
        <taxon>Cytophagales</taxon>
        <taxon>Hymenobacteraceae</taxon>
        <taxon>Hymenobacter</taxon>
    </lineage>
</organism>
<dbReference type="EMBL" id="VTWU01000003">
    <property type="protein sequence ID" value="KAA9333149.1"/>
    <property type="molecule type" value="Genomic_DNA"/>
</dbReference>
<dbReference type="Proteomes" id="UP000326380">
    <property type="component" value="Unassembled WGS sequence"/>
</dbReference>
<evidence type="ECO:0000313" key="2">
    <source>
        <dbReference type="Proteomes" id="UP000326380"/>
    </source>
</evidence>
<proteinExistence type="predicted"/>
<dbReference type="RefSeq" id="WP_151078569.1">
    <property type="nucleotide sequence ID" value="NZ_CP047647.1"/>
</dbReference>
<sequence>MTLRLTFRYVVAFLLLNLLVSELHELAHIATGGLICGCYGPRTFNVWQTCTACAHPDLYPLPSVAGPLGSYALMWLGSLLLFSPSPRRQGLGFSLLFAALPFARIFTLLMGGGDEMVIVRTLAAPENRLLYRLLMTALVLLVAGIPMAVAYRRVRNHRPWAWVAGFAVGPLLFQFLYLFQLLNGLLKRGLLAEPWLMGTPLLVTIHTAIAAVLLVAFARYLPTINAAVSASPERRAWAAV</sequence>
<evidence type="ECO:0000313" key="1">
    <source>
        <dbReference type="EMBL" id="KAA9333149.1"/>
    </source>
</evidence>